<dbReference type="GO" id="GO:0016491">
    <property type="term" value="F:oxidoreductase activity"/>
    <property type="evidence" value="ECO:0007669"/>
    <property type="project" value="UniProtKB-KW"/>
</dbReference>
<sequence>MILFEFFQEVWHNNIRHLPLIGQLTCGFLAFTCLPLLVSVVSISVCILVPMRIISKFTTKWCTCKNRMDGKTVLLTGATSGIGYEAALDLARRGARLILPVRNMEKGKTVSSTISRLTGNKNINLKFMDLANLDSVREFCQSLVAEEARIDVLINNAGNAPWEKVIDITDDGLEYQMASNYFGHFLMTNLIIDLMKNAAPSRIINMGSKVHWRSTDLDMDNLNFQRGDAGYWKIYGASKLCMMLFTKELSRKLEDDGVVVNTMHPGVVDTPIYDRQPTYIRLLLWIPRKILFRSPKEGAQTLIHLAVAPEVQNISGKYFVDCKESSWYSCVVEDTGMAKRLWKKSCELVQLQEKDLRI</sequence>
<dbReference type="PRINTS" id="PR00081">
    <property type="entry name" value="GDHRDH"/>
</dbReference>
<dbReference type="PANTHER" id="PTHR43157">
    <property type="entry name" value="PHOSPHATIDYLINOSITOL-GLYCAN BIOSYNTHESIS CLASS F PROTEIN-RELATED"/>
    <property type="match status" value="1"/>
</dbReference>
<evidence type="ECO:0000256" key="3">
    <source>
        <dbReference type="SAM" id="Phobius"/>
    </source>
</evidence>
<dbReference type="InterPro" id="IPR036291">
    <property type="entry name" value="NAD(P)-bd_dom_sf"/>
</dbReference>
<dbReference type="AlphaFoldDB" id="A0AA88HI14"/>
<keyword evidence="5" id="KW-1185">Reference proteome</keyword>
<evidence type="ECO:0000256" key="2">
    <source>
        <dbReference type="RuleBase" id="RU000363"/>
    </source>
</evidence>
<feature type="transmembrane region" description="Helical" evidence="3">
    <location>
        <begin position="20"/>
        <end position="49"/>
    </location>
</feature>
<keyword evidence="3" id="KW-0812">Transmembrane</keyword>
<comment type="similarity">
    <text evidence="2">Belongs to the short-chain dehydrogenases/reductases (SDR) family.</text>
</comment>
<gene>
    <name evidence="4" type="ORF">QYM36_012001</name>
</gene>
<dbReference type="PRINTS" id="PR00080">
    <property type="entry name" value="SDRFAMILY"/>
</dbReference>
<dbReference type="Gene3D" id="3.40.50.720">
    <property type="entry name" value="NAD(P)-binding Rossmann-like Domain"/>
    <property type="match status" value="1"/>
</dbReference>
<evidence type="ECO:0000313" key="5">
    <source>
        <dbReference type="Proteomes" id="UP001187531"/>
    </source>
</evidence>
<organism evidence="4 5">
    <name type="scientific">Artemia franciscana</name>
    <name type="common">Brine shrimp</name>
    <name type="synonym">Artemia sanfranciscana</name>
    <dbReference type="NCBI Taxonomy" id="6661"/>
    <lineage>
        <taxon>Eukaryota</taxon>
        <taxon>Metazoa</taxon>
        <taxon>Ecdysozoa</taxon>
        <taxon>Arthropoda</taxon>
        <taxon>Crustacea</taxon>
        <taxon>Branchiopoda</taxon>
        <taxon>Anostraca</taxon>
        <taxon>Artemiidae</taxon>
        <taxon>Artemia</taxon>
    </lineage>
</organism>
<dbReference type="SUPFAM" id="SSF51735">
    <property type="entry name" value="NAD(P)-binding Rossmann-fold domains"/>
    <property type="match status" value="1"/>
</dbReference>
<comment type="caution">
    <text evidence="4">The sequence shown here is derived from an EMBL/GenBank/DDBJ whole genome shotgun (WGS) entry which is preliminary data.</text>
</comment>
<name>A0AA88HI14_ARTSF</name>
<reference evidence="4" key="1">
    <citation type="submission" date="2023-07" db="EMBL/GenBank/DDBJ databases">
        <title>Chromosome-level genome assembly of Artemia franciscana.</title>
        <authorList>
            <person name="Jo E."/>
        </authorList>
    </citation>
    <scope>NUCLEOTIDE SEQUENCE</scope>
    <source>
        <tissue evidence="4">Whole body</tissue>
    </source>
</reference>
<keyword evidence="1" id="KW-0560">Oxidoreductase</keyword>
<proteinExistence type="inferred from homology"/>
<dbReference type="EMBL" id="JAVRJZ010000016">
    <property type="protein sequence ID" value="KAK2710674.1"/>
    <property type="molecule type" value="Genomic_DNA"/>
</dbReference>
<protein>
    <submittedName>
        <fullName evidence="4">Uncharacterized protein</fullName>
    </submittedName>
</protein>
<accession>A0AA88HI14</accession>
<keyword evidence="3" id="KW-0472">Membrane</keyword>
<dbReference type="Pfam" id="PF00106">
    <property type="entry name" value="adh_short"/>
    <property type="match status" value="2"/>
</dbReference>
<dbReference type="InterPro" id="IPR002347">
    <property type="entry name" value="SDR_fam"/>
</dbReference>
<dbReference type="CDD" id="cd05327">
    <property type="entry name" value="retinol-DH_like_SDR_c_like"/>
    <property type="match status" value="1"/>
</dbReference>
<dbReference type="Proteomes" id="UP001187531">
    <property type="component" value="Unassembled WGS sequence"/>
</dbReference>
<keyword evidence="3" id="KW-1133">Transmembrane helix</keyword>
<evidence type="ECO:0000313" key="4">
    <source>
        <dbReference type="EMBL" id="KAK2710674.1"/>
    </source>
</evidence>
<dbReference type="PANTHER" id="PTHR43157:SF31">
    <property type="entry name" value="PHOSPHATIDYLINOSITOL-GLYCAN BIOSYNTHESIS CLASS F PROTEIN"/>
    <property type="match status" value="1"/>
</dbReference>
<evidence type="ECO:0000256" key="1">
    <source>
        <dbReference type="ARBA" id="ARBA00023002"/>
    </source>
</evidence>